<dbReference type="AlphaFoldDB" id="A0A2A6ZXE3"/>
<keyword evidence="1" id="KW-0472">Membrane</keyword>
<evidence type="ECO:0000313" key="2">
    <source>
        <dbReference type="EMBL" id="PDX71556.1"/>
    </source>
</evidence>
<dbReference type="Proteomes" id="UP000219901">
    <property type="component" value="Unassembled WGS sequence"/>
</dbReference>
<name>A0A2A6ZXE3_9FIRM</name>
<evidence type="ECO:0000256" key="1">
    <source>
        <dbReference type="SAM" id="Phobius"/>
    </source>
</evidence>
<proteinExistence type="predicted"/>
<comment type="caution">
    <text evidence="2">The sequence shown here is derived from an EMBL/GenBank/DDBJ whole genome shotgun (WGS) entry which is preliminary data.</text>
</comment>
<keyword evidence="1" id="KW-0812">Transmembrane</keyword>
<dbReference type="EMBL" id="NMTV01000068">
    <property type="protein sequence ID" value="PDX71556.1"/>
    <property type="molecule type" value="Genomic_DNA"/>
</dbReference>
<keyword evidence="1" id="KW-1133">Transmembrane helix</keyword>
<accession>A0A2A6ZXE3</accession>
<reference evidence="2 3" key="1">
    <citation type="journal article" date="2017" name="Front. Microbiol.">
        <title>New Insights into the Diversity of the Genus Faecalibacterium.</title>
        <authorList>
            <person name="Benevides L."/>
            <person name="Burman S."/>
            <person name="Martin R."/>
            <person name="Robert V."/>
            <person name="Thomas M."/>
            <person name="Miquel S."/>
            <person name="Chain F."/>
            <person name="Sokol H."/>
            <person name="Bermudez-Humaran L.G."/>
            <person name="Morrison M."/>
            <person name="Langella P."/>
            <person name="Azevedo V.A."/>
            <person name="Chatel J.M."/>
            <person name="Soares S."/>
        </authorList>
    </citation>
    <scope>NUCLEOTIDE SEQUENCE [LARGE SCALE GENOMIC DNA]</scope>
    <source>
        <strain evidence="2 3">CNCM I 4546</strain>
    </source>
</reference>
<feature type="transmembrane region" description="Helical" evidence="1">
    <location>
        <begin position="48"/>
        <end position="68"/>
    </location>
</feature>
<sequence>MFVLCSGLPRVGEPLAFVDTRIPHKRKNRNGKIPGRVAVFLYLLKKDALSYTGVCTFLFSCTVCIRGARKKRIKYTIFMKKAVDKPRRNQYCIKERMQNITGKEAPL</sequence>
<organism evidence="2 3">
    <name type="scientific">Faecalibacterium prausnitzii</name>
    <dbReference type="NCBI Taxonomy" id="853"/>
    <lineage>
        <taxon>Bacteria</taxon>
        <taxon>Bacillati</taxon>
        <taxon>Bacillota</taxon>
        <taxon>Clostridia</taxon>
        <taxon>Eubacteriales</taxon>
        <taxon>Oscillospiraceae</taxon>
        <taxon>Faecalibacterium</taxon>
    </lineage>
</organism>
<evidence type="ECO:0000313" key="3">
    <source>
        <dbReference type="Proteomes" id="UP000219901"/>
    </source>
</evidence>
<protein>
    <submittedName>
        <fullName evidence="2">Uncharacterized protein</fullName>
    </submittedName>
</protein>
<gene>
    <name evidence="2" type="ORF">CGS55_12375</name>
</gene>